<proteinExistence type="predicted"/>
<organism evidence="1 2">
    <name type="scientific">Rudanella paleaurantiibacter</name>
    <dbReference type="NCBI Taxonomy" id="2614655"/>
    <lineage>
        <taxon>Bacteria</taxon>
        <taxon>Pseudomonadati</taxon>
        <taxon>Bacteroidota</taxon>
        <taxon>Cytophagia</taxon>
        <taxon>Cytophagales</taxon>
        <taxon>Cytophagaceae</taxon>
        <taxon>Rudanella</taxon>
    </lineage>
</organism>
<dbReference type="RefSeq" id="WP_152127275.1">
    <property type="nucleotide sequence ID" value="NZ_WELI01000022.1"/>
</dbReference>
<evidence type="ECO:0008006" key="3">
    <source>
        <dbReference type="Google" id="ProtNLM"/>
    </source>
</evidence>
<protein>
    <recommendedName>
        <fullName evidence="3">ParB/Sulfiredoxin domain-containing protein</fullName>
    </recommendedName>
</protein>
<evidence type="ECO:0000313" key="1">
    <source>
        <dbReference type="EMBL" id="KAB7725501.1"/>
    </source>
</evidence>
<comment type="caution">
    <text evidence="1">The sequence shown here is derived from an EMBL/GenBank/DDBJ whole genome shotgun (WGS) entry which is preliminary data.</text>
</comment>
<dbReference type="Proteomes" id="UP000488299">
    <property type="component" value="Unassembled WGS sequence"/>
</dbReference>
<reference evidence="1 2" key="1">
    <citation type="submission" date="2019-10" db="EMBL/GenBank/DDBJ databases">
        <title>Rudanella paleaurantiibacter sp. nov., isolated from sludge.</title>
        <authorList>
            <person name="Xu S.Q."/>
        </authorList>
    </citation>
    <scope>NUCLEOTIDE SEQUENCE [LARGE SCALE GENOMIC DNA]</scope>
    <source>
        <strain evidence="1 2">HX-22-17</strain>
    </source>
</reference>
<name>A0A7J5TRX9_9BACT</name>
<accession>A0A7J5TRX9</accession>
<gene>
    <name evidence="1" type="ORF">F5984_26010</name>
</gene>
<evidence type="ECO:0000313" key="2">
    <source>
        <dbReference type="Proteomes" id="UP000488299"/>
    </source>
</evidence>
<dbReference type="EMBL" id="WELI01000022">
    <property type="protein sequence ID" value="KAB7725501.1"/>
    <property type="molecule type" value="Genomic_DNA"/>
</dbReference>
<keyword evidence="2" id="KW-1185">Reference proteome</keyword>
<dbReference type="AlphaFoldDB" id="A0A7J5TRX9"/>
<sequence>MAKLDLKSAISKNVKSSLNNAFSSTENIKQHIVVLDELRSWIPEPTEEENKQLELNIVANGCRDALTLWETTQHEIDPDSTNPDEPAYVLVDGHNRYRICKARNISFNIQLMDFADLKSVKDFMIDLQLGRRNLTPQQIHYFRGLRYLNEKNQKGRYDRIEDEKPTAEAKVAKAKATSTAEKLAQEYNVGKNTIIRDSEFAAGVERLAPDLKKKVLSGAVKVDKGALQKVGKMPSEAAIASIEELESLAIGNQNKTETPVAEKKSTAKAKAQLELTGFMENLLSGKPLTRARLDQLILKANVLKELL</sequence>